<keyword evidence="2" id="KW-1185">Reference proteome</keyword>
<dbReference type="Proteomes" id="UP001501771">
    <property type="component" value="Unassembled WGS sequence"/>
</dbReference>
<reference evidence="1 2" key="1">
    <citation type="journal article" date="2019" name="Int. J. Syst. Evol. Microbiol.">
        <title>The Global Catalogue of Microorganisms (GCM) 10K type strain sequencing project: providing services to taxonomists for standard genome sequencing and annotation.</title>
        <authorList>
            <consortium name="The Broad Institute Genomics Platform"/>
            <consortium name="The Broad Institute Genome Sequencing Center for Infectious Disease"/>
            <person name="Wu L."/>
            <person name="Ma J."/>
        </authorList>
    </citation>
    <scope>NUCLEOTIDE SEQUENCE [LARGE SCALE GENOMIC DNA]</scope>
    <source>
        <strain evidence="1 2">JCM 16022</strain>
    </source>
</reference>
<gene>
    <name evidence="1" type="ORF">GCM10009844_09360</name>
</gene>
<organism evidence="1 2">
    <name type="scientific">Nocardioides koreensis</name>
    <dbReference type="NCBI Taxonomy" id="433651"/>
    <lineage>
        <taxon>Bacteria</taxon>
        <taxon>Bacillati</taxon>
        <taxon>Actinomycetota</taxon>
        <taxon>Actinomycetes</taxon>
        <taxon>Propionibacteriales</taxon>
        <taxon>Nocardioidaceae</taxon>
        <taxon>Nocardioides</taxon>
    </lineage>
</organism>
<dbReference type="EMBL" id="BAAAQR010000002">
    <property type="protein sequence ID" value="GAA2140055.1"/>
    <property type="molecule type" value="Genomic_DNA"/>
</dbReference>
<evidence type="ECO:0000313" key="2">
    <source>
        <dbReference type="Proteomes" id="UP001501771"/>
    </source>
</evidence>
<sequence>MAEEQMIGIVEEALRELGVPEEVTAAGQFLPRGHTGSMFAGGLVGDSLAGSAGGVADAVGTAAGSLAGARAHDAASGLPDKMLVGVTPTHVCGFGAATRYSAAGPLVFRVPRRNLDVRVHQRLNVRVLELIDPATGSRIELEGNRIPLTHSKDVIEALTG</sequence>
<dbReference type="RefSeq" id="WP_344148335.1">
    <property type="nucleotide sequence ID" value="NZ_BAAAQR010000002.1"/>
</dbReference>
<accession>A0ABN2ZC94</accession>
<proteinExistence type="predicted"/>
<protein>
    <submittedName>
        <fullName evidence="1">Uncharacterized protein</fullName>
    </submittedName>
</protein>
<name>A0ABN2ZC94_9ACTN</name>
<evidence type="ECO:0000313" key="1">
    <source>
        <dbReference type="EMBL" id="GAA2140055.1"/>
    </source>
</evidence>
<comment type="caution">
    <text evidence="1">The sequence shown here is derived from an EMBL/GenBank/DDBJ whole genome shotgun (WGS) entry which is preliminary data.</text>
</comment>